<dbReference type="AlphaFoldDB" id="A0A699JB63"/>
<proteinExistence type="predicted"/>
<organism evidence="1">
    <name type="scientific">Tanacetum cinerariifolium</name>
    <name type="common">Dalmatian daisy</name>
    <name type="synonym">Chrysanthemum cinerariifolium</name>
    <dbReference type="NCBI Taxonomy" id="118510"/>
    <lineage>
        <taxon>Eukaryota</taxon>
        <taxon>Viridiplantae</taxon>
        <taxon>Streptophyta</taxon>
        <taxon>Embryophyta</taxon>
        <taxon>Tracheophyta</taxon>
        <taxon>Spermatophyta</taxon>
        <taxon>Magnoliopsida</taxon>
        <taxon>eudicotyledons</taxon>
        <taxon>Gunneridae</taxon>
        <taxon>Pentapetalae</taxon>
        <taxon>asterids</taxon>
        <taxon>campanulids</taxon>
        <taxon>Asterales</taxon>
        <taxon>Asteraceae</taxon>
        <taxon>Asteroideae</taxon>
        <taxon>Anthemideae</taxon>
        <taxon>Anthemidinae</taxon>
        <taxon>Tanacetum</taxon>
    </lineage>
</organism>
<name>A0A699JB63_TANCI</name>
<comment type="caution">
    <text evidence="1">The sequence shown here is derived from an EMBL/GenBank/DDBJ whole genome shotgun (WGS) entry which is preliminary data.</text>
</comment>
<protein>
    <submittedName>
        <fullName evidence="1">Uncharacterized protein</fullName>
    </submittedName>
</protein>
<accession>A0A699JB63</accession>
<reference evidence="1" key="1">
    <citation type="journal article" date="2019" name="Sci. Rep.">
        <title>Draft genome of Tanacetum cinerariifolium, the natural source of mosquito coil.</title>
        <authorList>
            <person name="Yamashiro T."/>
            <person name="Shiraishi A."/>
            <person name="Satake H."/>
            <person name="Nakayama K."/>
        </authorList>
    </citation>
    <scope>NUCLEOTIDE SEQUENCE</scope>
</reference>
<dbReference type="EMBL" id="BKCJ010392908">
    <property type="protein sequence ID" value="GFA25227.1"/>
    <property type="molecule type" value="Genomic_DNA"/>
</dbReference>
<feature type="non-terminal residue" evidence="1">
    <location>
        <position position="100"/>
    </location>
</feature>
<gene>
    <name evidence="1" type="ORF">Tci_597199</name>
</gene>
<sequence>MRMHPGRLHGQMRKKLRCVKVKFTYPKIAALVTRGRMLDFGLRAQKSRARDKDYCAMTLLDFETCRTVEGGEYNFLDFFKVYKTSSLERAEWCIDLLCNE</sequence>
<evidence type="ECO:0000313" key="1">
    <source>
        <dbReference type="EMBL" id="GFA25227.1"/>
    </source>
</evidence>